<dbReference type="InterPro" id="IPR011006">
    <property type="entry name" value="CheY-like_superfamily"/>
</dbReference>
<feature type="domain" description="HTH LytTR-type" evidence="3">
    <location>
        <begin position="187"/>
        <end position="249"/>
    </location>
</feature>
<accession>A0A420FP82</accession>
<dbReference type="GO" id="GO:0003677">
    <property type="term" value="F:DNA binding"/>
    <property type="evidence" value="ECO:0007669"/>
    <property type="project" value="UniProtKB-KW"/>
</dbReference>
<comment type="caution">
    <text evidence="4">The sequence shown here is derived from an EMBL/GenBank/DDBJ whole genome shotgun (WGS) entry which is preliminary data.</text>
</comment>
<evidence type="ECO:0000259" key="3">
    <source>
        <dbReference type="PROSITE" id="PS50930"/>
    </source>
</evidence>
<gene>
    <name evidence="4" type="ORF">BCY89_07265</name>
</gene>
<proteinExistence type="predicted"/>
<dbReference type="PROSITE" id="PS50110">
    <property type="entry name" value="RESPONSE_REGULATORY"/>
    <property type="match status" value="1"/>
</dbReference>
<evidence type="ECO:0000313" key="5">
    <source>
        <dbReference type="Proteomes" id="UP000286402"/>
    </source>
</evidence>
<dbReference type="Pfam" id="PF00072">
    <property type="entry name" value="Response_reg"/>
    <property type="match status" value="1"/>
</dbReference>
<keyword evidence="4" id="KW-0238">DNA-binding</keyword>
<dbReference type="PANTHER" id="PTHR37299">
    <property type="entry name" value="TRANSCRIPTIONAL REGULATOR-RELATED"/>
    <property type="match status" value="1"/>
</dbReference>
<dbReference type="SMART" id="SM00448">
    <property type="entry name" value="REC"/>
    <property type="match status" value="1"/>
</dbReference>
<name>A0A420FP82_9SPHI</name>
<feature type="modified residue" description="4-aspartylphosphate" evidence="1">
    <location>
        <position position="56"/>
    </location>
</feature>
<dbReference type="SMART" id="SM00850">
    <property type="entry name" value="LytTR"/>
    <property type="match status" value="1"/>
</dbReference>
<dbReference type="Gene3D" id="2.40.50.1020">
    <property type="entry name" value="LytTr DNA-binding domain"/>
    <property type="match status" value="1"/>
</dbReference>
<evidence type="ECO:0000313" key="4">
    <source>
        <dbReference type="EMBL" id="RKF34758.1"/>
    </source>
</evidence>
<dbReference type="PANTHER" id="PTHR37299:SF1">
    <property type="entry name" value="STAGE 0 SPORULATION PROTEIN A HOMOLOG"/>
    <property type="match status" value="1"/>
</dbReference>
<dbReference type="EMBL" id="MCAQ01000023">
    <property type="protein sequence ID" value="RKF34758.1"/>
    <property type="molecule type" value="Genomic_DNA"/>
</dbReference>
<dbReference type="SUPFAM" id="SSF52172">
    <property type="entry name" value="CheY-like"/>
    <property type="match status" value="1"/>
</dbReference>
<keyword evidence="1" id="KW-0597">Phosphoprotein</keyword>
<evidence type="ECO:0000259" key="2">
    <source>
        <dbReference type="PROSITE" id="PS50110"/>
    </source>
</evidence>
<sequence>MIIRAILVDDEISNTKNLKALLAKYCPDVEVVAIANTINEAASSIKNNRPNLVFLDIEMGRQTSFDLLKNFETIDFQVIFVTAYNHYGIQAIKHAALDYLLKPIDIDELKSAVEKARKQVSTIAQNLQVEFLVQQLTTKKRLPQKIALAFQNETRYLLISDIVRCEADDTYTVFHLLNEEKITSSKSLREYSDILIPHSFIRTHQSHLINPSYIQSWLKEDGGTLLLTNREKIPVSKPNRERVKNTLAQL</sequence>
<dbReference type="PROSITE" id="PS50930">
    <property type="entry name" value="HTH_LYTTR"/>
    <property type="match status" value="1"/>
</dbReference>
<keyword evidence="5" id="KW-1185">Reference proteome</keyword>
<reference evidence="4 5" key="1">
    <citation type="submission" date="2016-07" db="EMBL/GenBank/DDBJ databases">
        <title>Genome analysis of Sphingobacterium siyangense T12B17.</title>
        <authorList>
            <person name="Xu D."/>
            <person name="Su Y."/>
            <person name="Zheng S."/>
        </authorList>
    </citation>
    <scope>NUCLEOTIDE SEQUENCE [LARGE SCALE GENOMIC DNA]</scope>
    <source>
        <strain evidence="4 5">T12B17</strain>
    </source>
</reference>
<dbReference type="Pfam" id="PF04397">
    <property type="entry name" value="LytTR"/>
    <property type="match status" value="1"/>
</dbReference>
<dbReference type="InterPro" id="IPR001789">
    <property type="entry name" value="Sig_transdc_resp-reg_receiver"/>
</dbReference>
<feature type="domain" description="Response regulatory" evidence="2">
    <location>
        <begin position="4"/>
        <end position="117"/>
    </location>
</feature>
<dbReference type="GO" id="GO:0000156">
    <property type="term" value="F:phosphorelay response regulator activity"/>
    <property type="evidence" value="ECO:0007669"/>
    <property type="project" value="InterPro"/>
</dbReference>
<dbReference type="AlphaFoldDB" id="A0A420FP82"/>
<dbReference type="InterPro" id="IPR007492">
    <property type="entry name" value="LytTR_DNA-bd_dom"/>
</dbReference>
<dbReference type="Proteomes" id="UP000286402">
    <property type="component" value="Unassembled WGS sequence"/>
</dbReference>
<protein>
    <submittedName>
        <fullName evidence="4">DNA-binding response regulator</fullName>
    </submittedName>
</protein>
<evidence type="ECO:0000256" key="1">
    <source>
        <dbReference type="PROSITE-ProRule" id="PRU00169"/>
    </source>
</evidence>
<dbReference type="RefSeq" id="WP_240199609.1">
    <property type="nucleotide sequence ID" value="NZ_CP070350.1"/>
</dbReference>
<organism evidence="4 5">
    <name type="scientific">Sphingobacterium siyangense</name>
    <dbReference type="NCBI Taxonomy" id="459529"/>
    <lineage>
        <taxon>Bacteria</taxon>
        <taxon>Pseudomonadati</taxon>
        <taxon>Bacteroidota</taxon>
        <taxon>Sphingobacteriia</taxon>
        <taxon>Sphingobacteriales</taxon>
        <taxon>Sphingobacteriaceae</taxon>
        <taxon>Sphingobacterium</taxon>
    </lineage>
</organism>
<dbReference type="InterPro" id="IPR046947">
    <property type="entry name" value="LytR-like"/>
</dbReference>
<dbReference type="Gene3D" id="3.40.50.2300">
    <property type="match status" value="1"/>
</dbReference>